<dbReference type="EC" id="6.5.1.1" evidence="2"/>
<comment type="catalytic activity">
    <reaction evidence="20">
        <text>ATP + (deoxyribonucleotide)n-3'-hydroxyl + 5'-phospho-(deoxyribonucleotide)m = (deoxyribonucleotide)n+m + AMP + diphosphate.</text>
        <dbReference type="EC" id="6.5.1.1"/>
    </reaction>
</comment>
<accession>A0A7C9GR35</accession>
<keyword evidence="10" id="KW-0378">Hydrolase</keyword>
<evidence type="ECO:0000256" key="14">
    <source>
        <dbReference type="ARBA" id="ARBA00023125"/>
    </source>
</evidence>
<evidence type="ECO:0000256" key="7">
    <source>
        <dbReference type="ARBA" id="ARBA00022723"/>
    </source>
</evidence>
<keyword evidence="8" id="KW-0547">Nucleotide-binding</keyword>
<evidence type="ECO:0000256" key="6">
    <source>
        <dbReference type="ARBA" id="ARBA00022722"/>
    </source>
</evidence>
<keyword evidence="17" id="KW-0464">Manganese</keyword>
<dbReference type="GO" id="GO:0003677">
    <property type="term" value="F:DNA binding"/>
    <property type="evidence" value="ECO:0007669"/>
    <property type="project" value="UniProtKB-KW"/>
</dbReference>
<organism evidence="22 23">
    <name type="scientific">Sandarakinorhabdus fusca</name>
    <dbReference type="NCBI Taxonomy" id="1439888"/>
    <lineage>
        <taxon>Bacteria</taxon>
        <taxon>Pseudomonadati</taxon>
        <taxon>Pseudomonadota</taxon>
        <taxon>Alphaproteobacteria</taxon>
        <taxon>Sphingomonadales</taxon>
        <taxon>Sphingosinicellaceae</taxon>
        <taxon>Sandarakinorhabdus</taxon>
    </lineage>
</organism>
<keyword evidence="16" id="KW-0234">DNA repair</keyword>
<dbReference type="RefSeq" id="WP_152578619.1">
    <property type="nucleotide sequence ID" value="NZ_JAATJI010000001.1"/>
</dbReference>
<evidence type="ECO:0000256" key="1">
    <source>
        <dbReference type="ARBA" id="ARBA00001936"/>
    </source>
</evidence>
<dbReference type="NCBIfam" id="TIGR02778">
    <property type="entry name" value="ligD_pol"/>
    <property type="match status" value="1"/>
</dbReference>
<keyword evidence="23" id="KW-1185">Reference proteome</keyword>
<dbReference type="InterPro" id="IPR014146">
    <property type="entry name" value="LigD_ligase_dom"/>
</dbReference>
<dbReference type="GO" id="GO:0005524">
    <property type="term" value="F:ATP binding"/>
    <property type="evidence" value="ECO:0007669"/>
    <property type="project" value="UniProtKB-KW"/>
</dbReference>
<dbReference type="InterPro" id="IPR014144">
    <property type="entry name" value="LigD_PE_domain"/>
</dbReference>
<evidence type="ECO:0000256" key="9">
    <source>
        <dbReference type="ARBA" id="ARBA00022763"/>
    </source>
</evidence>
<evidence type="ECO:0000256" key="15">
    <source>
        <dbReference type="ARBA" id="ARBA00023172"/>
    </source>
</evidence>
<gene>
    <name evidence="22" type="primary">ligD</name>
    <name evidence="22" type="ORF">F3168_12880</name>
</gene>
<comment type="cofactor">
    <cofactor evidence="1">
        <name>Mn(2+)</name>
        <dbReference type="ChEBI" id="CHEBI:29035"/>
    </cofactor>
</comment>
<dbReference type="InterPro" id="IPR012340">
    <property type="entry name" value="NA-bd_OB-fold"/>
</dbReference>
<dbReference type="Gene3D" id="3.90.920.10">
    <property type="entry name" value="DNA primase, PRIM domain"/>
    <property type="match status" value="1"/>
</dbReference>
<dbReference type="Pfam" id="PF13298">
    <property type="entry name" value="LigD_N"/>
    <property type="match status" value="1"/>
</dbReference>
<evidence type="ECO:0000256" key="20">
    <source>
        <dbReference type="ARBA" id="ARBA00034003"/>
    </source>
</evidence>
<dbReference type="InterPro" id="IPR012310">
    <property type="entry name" value="DNA_ligase_ATP-dep_cent"/>
</dbReference>
<sequence>MTADPLATYNAKRDFALTTEPAGKRGKVKSKARAFVVQKHGATRLHWDFRLELDGVLLSWAVTRGPSTSTKDRRLAVRTEDHPLDYGSFEGTIPKGQYGGGTVMLWDRGTWEPIDEPREGVKNGKFHFILHGERMHGEWVLIRLKPDEGKKAGRENWLLFKIADDHANGADLVATHDVSVSTGRSMDDIAKGAKVSPKTKKQGTMPPPAFRAPQLATLVDTPPTGNDWLHETKYDGYRALLAVGGGKALAYTRSGLDWTEKFASVAAAAAALPCASALVDAEICALDGDGRPSFGLLQAALKDGGPIVAFGFDLLEHDGIDLTKAPLTERKAALATLLADAPSPLFYAEHVRGGGERMFAALCGAGYEGVVSKRADAPYRGGRTKVWLKSKCTHRQEFVIGGWAASEKGRGFASLLLGVHETDGLRYAGHVGTGFDDRTLAMLTERLAGLAADTTPFAGKLSAEARRRAHWVKPELVAEVAFAEFTSDGIVRHASFIGLREDKPAKTVIAEKPAGKAVSGASALATLGVTISSPDRIVFPDLGLSKQALAEYYALLGDAMLTDMAGRPISLVRCPQGRGKACFFQKHDSGMFPDSVRHVPIAETDGKQEDYLYLEDTAGVVACVQMGTIEFHGWGSRVADLERPDRLVFDLDPDEGLGFDAVKAAALLVRDRLKAVGLASLPMVTGGKGVHVVAPLVPDADWPVVKAWARSFAEALATERPADFTATMSKAKRKGRIFIDWLRNQRGATAVMPFSVRARDGAGVAVPLTWAELAEATSGNGFTAADPAAVLAMAKRRKTVRASKLPK</sequence>
<dbReference type="Gene3D" id="3.30.470.30">
    <property type="entry name" value="DNA ligase/mRNA capping enzyme"/>
    <property type="match status" value="1"/>
</dbReference>
<dbReference type="Gene3D" id="2.40.50.140">
    <property type="entry name" value="Nucleic acid-binding proteins"/>
    <property type="match status" value="1"/>
</dbReference>
<evidence type="ECO:0000256" key="11">
    <source>
        <dbReference type="ARBA" id="ARBA00022839"/>
    </source>
</evidence>
<dbReference type="Pfam" id="PF04679">
    <property type="entry name" value="DNA_ligase_A_C"/>
    <property type="match status" value="1"/>
</dbReference>
<evidence type="ECO:0000313" key="22">
    <source>
        <dbReference type="EMBL" id="MQT18150.1"/>
    </source>
</evidence>
<keyword evidence="13" id="KW-0239">DNA-directed DNA polymerase</keyword>
<dbReference type="Pfam" id="PF01068">
    <property type="entry name" value="DNA_ligase_A_M"/>
    <property type="match status" value="1"/>
</dbReference>
<comment type="caution">
    <text evidence="22">The sequence shown here is derived from an EMBL/GenBank/DDBJ whole genome shotgun (WGS) entry which is preliminary data.</text>
</comment>
<dbReference type="PANTHER" id="PTHR42705:SF2">
    <property type="entry name" value="BIFUNCTIONAL NON-HOMOLOGOUS END JOINING PROTEIN LIGD"/>
    <property type="match status" value="1"/>
</dbReference>
<keyword evidence="12" id="KW-0067">ATP-binding</keyword>
<dbReference type="AlphaFoldDB" id="A0A7C9GR35"/>
<keyword evidence="5" id="KW-0548">Nucleotidyltransferase</keyword>
<keyword evidence="3 22" id="KW-0436">Ligase</keyword>
<evidence type="ECO:0000256" key="12">
    <source>
        <dbReference type="ARBA" id="ARBA00022840"/>
    </source>
</evidence>
<evidence type="ECO:0000256" key="10">
    <source>
        <dbReference type="ARBA" id="ARBA00022801"/>
    </source>
</evidence>
<dbReference type="GO" id="GO:0006310">
    <property type="term" value="P:DNA recombination"/>
    <property type="evidence" value="ECO:0007669"/>
    <property type="project" value="UniProtKB-KW"/>
</dbReference>
<dbReference type="Pfam" id="PF21686">
    <property type="entry name" value="LigD_Prim-Pol"/>
    <property type="match status" value="1"/>
</dbReference>
<dbReference type="GO" id="GO:0046872">
    <property type="term" value="F:metal ion binding"/>
    <property type="evidence" value="ECO:0007669"/>
    <property type="project" value="UniProtKB-KW"/>
</dbReference>
<proteinExistence type="predicted"/>
<dbReference type="PROSITE" id="PS50160">
    <property type="entry name" value="DNA_LIGASE_A3"/>
    <property type="match status" value="1"/>
</dbReference>
<dbReference type="InterPro" id="IPR012309">
    <property type="entry name" value="DNA_ligase_ATP-dep_C"/>
</dbReference>
<keyword evidence="18" id="KW-0511">Multifunctional enzyme</keyword>
<keyword evidence="7" id="KW-0479">Metal-binding</keyword>
<keyword evidence="11" id="KW-0269">Exonuclease</keyword>
<dbReference type="InterPro" id="IPR033651">
    <property type="entry name" value="PaeLigD_Pol-like"/>
</dbReference>
<dbReference type="PANTHER" id="PTHR42705">
    <property type="entry name" value="BIFUNCTIONAL NON-HOMOLOGOUS END JOINING PROTEIN LIGD"/>
    <property type="match status" value="1"/>
</dbReference>
<dbReference type="InterPro" id="IPR014143">
    <property type="entry name" value="NHEJ_ligase_prk"/>
</dbReference>
<reference evidence="22 23" key="1">
    <citation type="submission" date="2019-09" db="EMBL/GenBank/DDBJ databases">
        <title>Polymorphobacter sp. isolated from a lake in China.</title>
        <authorList>
            <person name="Liu Z."/>
        </authorList>
    </citation>
    <scope>NUCLEOTIDE SEQUENCE [LARGE SCALE GENOMIC DNA]</scope>
    <source>
        <strain evidence="22 23">D40P</strain>
    </source>
</reference>
<dbReference type="CDD" id="cd04862">
    <property type="entry name" value="PaeLigD_Pol_like"/>
    <property type="match status" value="1"/>
</dbReference>
<protein>
    <recommendedName>
        <fullName evidence="2">DNA ligase (ATP)</fullName>
        <ecNumber evidence="2">6.5.1.1</ecNumber>
    </recommendedName>
    <alternativeName>
        <fullName evidence="19">NHEJ DNA polymerase</fullName>
    </alternativeName>
</protein>
<evidence type="ECO:0000256" key="17">
    <source>
        <dbReference type="ARBA" id="ARBA00023211"/>
    </source>
</evidence>
<keyword evidence="6" id="KW-0540">Nuclease</keyword>
<evidence type="ECO:0000256" key="13">
    <source>
        <dbReference type="ARBA" id="ARBA00022932"/>
    </source>
</evidence>
<keyword evidence="15" id="KW-0233">DNA recombination</keyword>
<dbReference type="NCBIfam" id="TIGR02779">
    <property type="entry name" value="NHEJ_ligase_lig"/>
    <property type="match status" value="1"/>
</dbReference>
<dbReference type="CDD" id="cd07906">
    <property type="entry name" value="Adenylation_DNA_ligase_LigD_LigC"/>
    <property type="match status" value="1"/>
</dbReference>
<evidence type="ECO:0000259" key="21">
    <source>
        <dbReference type="PROSITE" id="PS50160"/>
    </source>
</evidence>
<dbReference type="EMBL" id="WIOL01000005">
    <property type="protein sequence ID" value="MQT18150.1"/>
    <property type="molecule type" value="Genomic_DNA"/>
</dbReference>
<evidence type="ECO:0000256" key="3">
    <source>
        <dbReference type="ARBA" id="ARBA00022598"/>
    </source>
</evidence>
<keyword evidence="14" id="KW-0238">DNA-binding</keyword>
<evidence type="ECO:0000256" key="18">
    <source>
        <dbReference type="ARBA" id="ARBA00023268"/>
    </source>
</evidence>
<dbReference type="SUPFAM" id="SSF56091">
    <property type="entry name" value="DNA ligase/mRNA capping enzyme, catalytic domain"/>
    <property type="match status" value="1"/>
</dbReference>
<evidence type="ECO:0000256" key="19">
    <source>
        <dbReference type="ARBA" id="ARBA00029943"/>
    </source>
</evidence>
<feature type="domain" description="ATP-dependent DNA ligase family profile" evidence="21">
    <location>
        <begin position="310"/>
        <end position="391"/>
    </location>
</feature>
<evidence type="ECO:0000256" key="2">
    <source>
        <dbReference type="ARBA" id="ARBA00012727"/>
    </source>
</evidence>
<dbReference type="GO" id="GO:0004527">
    <property type="term" value="F:exonuclease activity"/>
    <property type="evidence" value="ECO:0007669"/>
    <property type="project" value="UniProtKB-KW"/>
</dbReference>
<dbReference type="GO" id="GO:0003887">
    <property type="term" value="F:DNA-directed DNA polymerase activity"/>
    <property type="evidence" value="ECO:0007669"/>
    <property type="project" value="UniProtKB-KW"/>
</dbReference>
<dbReference type="InterPro" id="IPR052171">
    <property type="entry name" value="NHEJ_LigD"/>
</dbReference>
<dbReference type="SUPFAM" id="SSF50249">
    <property type="entry name" value="Nucleic acid-binding proteins"/>
    <property type="match status" value="1"/>
</dbReference>
<evidence type="ECO:0000256" key="8">
    <source>
        <dbReference type="ARBA" id="ARBA00022741"/>
    </source>
</evidence>
<dbReference type="InterPro" id="IPR014145">
    <property type="entry name" value="LigD_pol_dom"/>
</dbReference>
<dbReference type="NCBIfam" id="TIGR02776">
    <property type="entry name" value="NHEJ_ligase_prk"/>
    <property type="match status" value="1"/>
</dbReference>
<dbReference type="GO" id="GO:0003910">
    <property type="term" value="F:DNA ligase (ATP) activity"/>
    <property type="evidence" value="ECO:0007669"/>
    <property type="project" value="UniProtKB-EC"/>
</dbReference>
<dbReference type="CDD" id="cd07971">
    <property type="entry name" value="OBF_DNA_ligase_LigD"/>
    <property type="match status" value="1"/>
</dbReference>
<evidence type="ECO:0000256" key="5">
    <source>
        <dbReference type="ARBA" id="ARBA00022695"/>
    </source>
</evidence>
<dbReference type="NCBIfam" id="TIGR02777">
    <property type="entry name" value="LigD_PE_dom"/>
    <property type="match status" value="1"/>
</dbReference>
<keyword evidence="4" id="KW-0808">Transferase</keyword>
<evidence type="ECO:0000256" key="16">
    <source>
        <dbReference type="ARBA" id="ARBA00023204"/>
    </source>
</evidence>
<dbReference type="Gene3D" id="3.30.1490.70">
    <property type="match status" value="1"/>
</dbReference>
<dbReference type="OrthoDB" id="9802472at2"/>
<evidence type="ECO:0000256" key="4">
    <source>
        <dbReference type="ARBA" id="ARBA00022679"/>
    </source>
</evidence>
<name>A0A7C9GR35_9SPHN</name>
<evidence type="ECO:0000313" key="23">
    <source>
        <dbReference type="Proteomes" id="UP000481327"/>
    </source>
</evidence>
<dbReference type="GO" id="GO:0006281">
    <property type="term" value="P:DNA repair"/>
    <property type="evidence" value="ECO:0007669"/>
    <property type="project" value="UniProtKB-KW"/>
</dbReference>
<dbReference type="Proteomes" id="UP000481327">
    <property type="component" value="Unassembled WGS sequence"/>
</dbReference>
<keyword evidence="9" id="KW-0227">DNA damage</keyword>